<protein>
    <recommendedName>
        <fullName evidence="4">RNA recognition motif-containing protein</fullName>
    </recommendedName>
</protein>
<feature type="compositionally biased region" description="Pro residues" evidence="1">
    <location>
        <begin position="292"/>
        <end position="304"/>
    </location>
</feature>
<evidence type="ECO:0000256" key="1">
    <source>
        <dbReference type="SAM" id="MobiDB-lite"/>
    </source>
</evidence>
<feature type="compositionally biased region" description="Pro residues" evidence="1">
    <location>
        <begin position="316"/>
        <end position="329"/>
    </location>
</feature>
<feature type="region of interest" description="Disordered" evidence="1">
    <location>
        <begin position="140"/>
        <end position="159"/>
    </location>
</feature>
<organism evidence="2 3">
    <name type="scientific">Recurvomyces mirabilis</name>
    <dbReference type="NCBI Taxonomy" id="574656"/>
    <lineage>
        <taxon>Eukaryota</taxon>
        <taxon>Fungi</taxon>
        <taxon>Dikarya</taxon>
        <taxon>Ascomycota</taxon>
        <taxon>Pezizomycotina</taxon>
        <taxon>Dothideomycetes</taxon>
        <taxon>Dothideomycetidae</taxon>
        <taxon>Mycosphaerellales</taxon>
        <taxon>Teratosphaeriaceae</taxon>
        <taxon>Recurvomyces</taxon>
    </lineage>
</organism>
<keyword evidence="3" id="KW-1185">Reference proteome</keyword>
<sequence>MPAGPDVRYHLVDPAARPQHDRFAKGSYLYIYHNPTTQQAKLEVANHAGTSEQDAFAGYLGAASVEYSYNHPTLLTIAVDTQAQDPGQWRLPAYDLRHEQKYMYQLHSLDFYLWTEKDATTLLGHLKAVIPGHKLAIRDAPSGVSPRSSLPAEHRDSMSPVVQQLEKTAIGTYFPRAGSTVSAQSIPGPPTPGTNATASPQLTAPQPIAAAMGGYNPAAPSAPEPVMYREKTPPPLDDGTGMGLNNAARYDNISQPQYASVPPGYQQNSNQPTPQGAYFIGAPQQQQQQQQPPTPGFPGPPQATPPNIQRTFSGGLPPPPPPSGGPSPQPQSQQQQQQHYPSSFSHQPTSPTPNQQNFHHHHPQPSFGGGGPPGQTQYATFAQQAQYTGQQQDPGTPSFGPYAAASPGIPPQAAGYQSMQPQPQPPTPSAPPAYAGHTPLQSPGLPGPPPPQIAGQQQQQQQQQVFGYSSYTYTPSSNSYAASQHLTQQGAYTGDIHSQVYRPNEGEANTHDHHGGGGHGSRPQGAGRQGSGSTGGGGGQVRLEERVSGIDKRVGGFLKRLDKLI</sequence>
<feature type="compositionally biased region" description="Pro residues" evidence="1">
    <location>
        <begin position="422"/>
        <end position="431"/>
    </location>
</feature>
<evidence type="ECO:0000313" key="2">
    <source>
        <dbReference type="EMBL" id="KAK3675276.1"/>
    </source>
</evidence>
<comment type="caution">
    <text evidence="2">The sequence shown here is derived from an EMBL/GenBank/DDBJ whole genome shotgun (WGS) entry which is preliminary data.</text>
</comment>
<dbReference type="AlphaFoldDB" id="A0AAE1C265"/>
<feature type="compositionally biased region" description="Low complexity" evidence="1">
    <location>
        <begin position="453"/>
        <end position="483"/>
    </location>
</feature>
<name>A0AAE1C265_9PEZI</name>
<dbReference type="EMBL" id="JAUTXT010000015">
    <property type="protein sequence ID" value="KAK3675276.1"/>
    <property type="molecule type" value="Genomic_DNA"/>
</dbReference>
<feature type="compositionally biased region" description="Low complexity" evidence="1">
    <location>
        <begin position="374"/>
        <end position="392"/>
    </location>
</feature>
<feature type="region of interest" description="Disordered" evidence="1">
    <location>
        <begin position="180"/>
        <end position="549"/>
    </location>
</feature>
<gene>
    <name evidence="2" type="ORF">LTR78_004786</name>
</gene>
<evidence type="ECO:0000313" key="3">
    <source>
        <dbReference type="Proteomes" id="UP001274830"/>
    </source>
</evidence>
<accession>A0AAE1C265</accession>
<reference evidence="2" key="1">
    <citation type="submission" date="2023-07" db="EMBL/GenBank/DDBJ databases">
        <title>Black Yeasts Isolated from many extreme environments.</title>
        <authorList>
            <person name="Coleine C."/>
            <person name="Stajich J.E."/>
            <person name="Selbmann L."/>
        </authorList>
    </citation>
    <scope>NUCLEOTIDE SEQUENCE</scope>
    <source>
        <strain evidence="2">CCFEE 5485</strain>
    </source>
</reference>
<feature type="compositionally biased region" description="Low complexity" evidence="1">
    <location>
        <begin position="282"/>
        <end position="291"/>
    </location>
</feature>
<feature type="compositionally biased region" description="Gly residues" evidence="1">
    <location>
        <begin position="527"/>
        <end position="540"/>
    </location>
</feature>
<dbReference type="Proteomes" id="UP001274830">
    <property type="component" value="Unassembled WGS sequence"/>
</dbReference>
<feature type="compositionally biased region" description="Polar residues" evidence="1">
    <location>
        <begin position="265"/>
        <end position="274"/>
    </location>
</feature>
<feature type="compositionally biased region" description="Low complexity" evidence="1">
    <location>
        <begin position="330"/>
        <end position="357"/>
    </location>
</feature>
<feature type="compositionally biased region" description="Basic and acidic residues" evidence="1">
    <location>
        <begin position="504"/>
        <end position="515"/>
    </location>
</feature>
<feature type="compositionally biased region" description="Polar residues" evidence="1">
    <location>
        <begin position="195"/>
        <end position="204"/>
    </location>
</feature>
<proteinExistence type="predicted"/>
<evidence type="ECO:0008006" key="4">
    <source>
        <dbReference type="Google" id="ProtNLM"/>
    </source>
</evidence>